<dbReference type="PANTHER" id="PTHR45615">
    <property type="entry name" value="MYOSIN HEAVY CHAIN, NON-MUSCLE"/>
    <property type="match status" value="1"/>
</dbReference>
<dbReference type="InterPro" id="IPR011067">
    <property type="entry name" value="Plasmid_toxin/cell-grow_inhib"/>
</dbReference>
<keyword evidence="5" id="KW-1185">Reference proteome</keyword>
<keyword evidence="1" id="KW-0175">Coiled coil</keyword>
<dbReference type="Proteomes" id="UP000789901">
    <property type="component" value="Unassembled WGS sequence"/>
</dbReference>
<dbReference type="EMBL" id="CAJVQB010011172">
    <property type="protein sequence ID" value="CAG8745755.1"/>
    <property type="molecule type" value="Genomic_DNA"/>
</dbReference>
<evidence type="ECO:0000256" key="1">
    <source>
        <dbReference type="SAM" id="Coils"/>
    </source>
</evidence>
<sequence>EQERTQKELQTRTQERDEARQEVQELKGNLETSQLKENKLNEQIIQLQSELFTVHQKLKEVETDRNDNRHSILNHHQEKISKLEQEKEELLKKHQELNTLYEETKQQLERLNGELREAQSLGDSHEKKFIAACKKLEEERNKNNELEQKLKEQTSDFTTQISNLQKLSEKEKAQLIQQITILSSEKLTNEQQLTEKIAELENRIKNLENTSQMEKKNLENALNDLKNKLQEKLIAETTYQTQIQELDLKINDLEQEIQNSTSLSDEVKQQLINELAATKQKLNERNDLVEDLENKRKELNNRIASLMAEINSLQQTSQAEKNALNQQIENLKNAKLINENELQEKINNLSKTSDEEKKKLEEQVLDLKTKLKEKVQAEQGYQTKISELEDNLANTTKSLTDKLNIALQEQTKEKSLANKLEQEVKTKEQDLKNLHQKLVDLQKQLNTANDTINQQNQRISGKNQQLADLVNQLTDKDKLITNLLTKISELEKPPTFQTDTDTDNEKTDELQGQTREGDKTVGEKSNSEDNKTGEKSAAIYSQEDLEKLIKEHQQEVQKLKALIAKSQEVETVQETPVKEAIQQLPKKNNTEIREINNQIPTYEEFLKNYRANQEVNDSYENEIESYRNIEAPLTYGPMPRTRNSASIGERRLPNYYNFFCKCEAKFNSFSEFLNHIQDSHEIRNFNFPQILGQRNGINNRQIELVKKYRLQCRKCQSYAAFDREELLNQYLEERVKQKLIYSYYKRKFEQYTSERDGEKELRGHKEELCEKCKSLDKVLVEHLLSARMGRFDPSRRLKNNNKKVLAEKLKVELNSPEYVAMPDLISGGRDQIRQSQLEQNDWKEIINLIEKRNQEREQNWQTKRKKIEKKLNNMRGYCCFLGGQGNGLNYHLYIAESHPILDSFSFQPGFYLINDNKPVEKNIGSYEGGFACYGGETNPGNWQKYIEVGDQITITPYEVENNSGYDDNFYIIKRYHGKANVGSPAIWACLDCYPTKKAEYLQNYAGIYERFKEENGDIDYRLIKAERIDCYANKKDQNGQILKQQDYNREFQNVENYLLQNNKKTLNLEEVKELLNNSKSPSNSTPTSSKKDYTPYLIGGTVGLGLVALIVFEINNKEFLKELQTRIQNNQISYQEAAQDAERWQEAQEWEIAQMTDWVKQENELISNNRQNEYSPLIIAIPITSDLAKIYPFEIVIELGSGKAKVLTDQVRSIDKARLGDKIGQVGETKMTEISEKMKRAPADLDNFLKENASPRTLDIAKPGKYSKVRDCSHEKDTDSLQFLKKLRRQQTANINQLLDKHNISTAEFAKSSNNYQKLLNDFSKNKPNKTPKEKQDLAKKKKELEELEKPKNNPPPFSSSSPIPSKNNNFLLYIGLGIIGLLVIVFLVVISKKRKRA</sequence>
<evidence type="ECO:0000256" key="2">
    <source>
        <dbReference type="SAM" id="MobiDB-lite"/>
    </source>
</evidence>
<protein>
    <submittedName>
        <fullName evidence="4">45329_t:CDS:1</fullName>
    </submittedName>
</protein>
<gene>
    <name evidence="4" type="ORF">GMARGA_LOCUS15853</name>
</gene>
<evidence type="ECO:0000313" key="5">
    <source>
        <dbReference type="Proteomes" id="UP000789901"/>
    </source>
</evidence>
<accession>A0ABN7V9Y6</accession>
<dbReference type="SUPFAM" id="SSF50118">
    <property type="entry name" value="Cell growth inhibitor/plasmid maintenance toxic component"/>
    <property type="match status" value="1"/>
</dbReference>
<keyword evidence="3" id="KW-0812">Transmembrane</keyword>
<evidence type="ECO:0000313" key="4">
    <source>
        <dbReference type="EMBL" id="CAG8745755.1"/>
    </source>
</evidence>
<dbReference type="Gene3D" id="2.30.30.110">
    <property type="match status" value="1"/>
</dbReference>
<organism evidence="4 5">
    <name type="scientific">Gigaspora margarita</name>
    <dbReference type="NCBI Taxonomy" id="4874"/>
    <lineage>
        <taxon>Eukaryota</taxon>
        <taxon>Fungi</taxon>
        <taxon>Fungi incertae sedis</taxon>
        <taxon>Mucoromycota</taxon>
        <taxon>Glomeromycotina</taxon>
        <taxon>Glomeromycetes</taxon>
        <taxon>Diversisporales</taxon>
        <taxon>Gigasporaceae</taxon>
        <taxon>Gigaspora</taxon>
    </lineage>
</organism>
<reference evidence="4 5" key="1">
    <citation type="submission" date="2021-06" db="EMBL/GenBank/DDBJ databases">
        <authorList>
            <person name="Kallberg Y."/>
            <person name="Tangrot J."/>
            <person name="Rosling A."/>
        </authorList>
    </citation>
    <scope>NUCLEOTIDE SEQUENCE [LARGE SCALE GENOMIC DNA]</scope>
    <source>
        <strain evidence="4 5">120-4 pot B 10/14</strain>
    </source>
</reference>
<feature type="coiled-coil region" evidence="1">
    <location>
        <begin position="417"/>
        <end position="472"/>
    </location>
</feature>
<feature type="coiled-coil region" evidence="1">
    <location>
        <begin position="542"/>
        <end position="569"/>
    </location>
</feature>
<dbReference type="InterPro" id="IPR003477">
    <property type="entry name" value="PemK-like"/>
</dbReference>
<feature type="region of interest" description="Disordered" evidence="2">
    <location>
        <begin position="491"/>
        <end position="537"/>
    </location>
</feature>
<feature type="compositionally biased region" description="Basic and acidic residues" evidence="2">
    <location>
        <begin position="503"/>
        <end position="534"/>
    </location>
</feature>
<name>A0ABN7V9Y6_GIGMA</name>
<feature type="transmembrane region" description="Helical" evidence="3">
    <location>
        <begin position="1371"/>
        <end position="1391"/>
    </location>
</feature>
<dbReference type="Pfam" id="PF02452">
    <property type="entry name" value="PemK_toxin"/>
    <property type="match status" value="1"/>
</dbReference>
<keyword evidence="3" id="KW-0472">Membrane</keyword>
<feature type="coiled-coil region" evidence="1">
    <location>
        <begin position="183"/>
        <end position="391"/>
    </location>
</feature>
<proteinExistence type="predicted"/>
<keyword evidence="3" id="KW-1133">Transmembrane helix</keyword>
<evidence type="ECO:0000256" key="3">
    <source>
        <dbReference type="SAM" id="Phobius"/>
    </source>
</evidence>
<feature type="non-terminal residue" evidence="4">
    <location>
        <position position="1"/>
    </location>
</feature>
<comment type="caution">
    <text evidence="4">The sequence shown here is derived from an EMBL/GenBank/DDBJ whole genome shotgun (WGS) entry which is preliminary data.</text>
</comment>
<dbReference type="PANTHER" id="PTHR45615:SF63">
    <property type="entry name" value="CHROMOSOME UNDETERMINED SCAFFOLD_10, WHOLE GENOME SHOTGUN SEQUENCE"/>
    <property type="match status" value="1"/>
</dbReference>
<feature type="region of interest" description="Disordered" evidence="2">
    <location>
        <begin position="1"/>
        <end position="24"/>
    </location>
</feature>